<dbReference type="InterPro" id="IPR025110">
    <property type="entry name" value="AMP-bd_C"/>
</dbReference>
<dbReference type="SUPFAM" id="SSF47336">
    <property type="entry name" value="ACP-like"/>
    <property type="match status" value="1"/>
</dbReference>
<evidence type="ECO:0000256" key="1">
    <source>
        <dbReference type="ARBA" id="ARBA00022450"/>
    </source>
</evidence>
<dbReference type="Gene3D" id="3.30.300.30">
    <property type="match status" value="1"/>
</dbReference>
<dbReference type="SUPFAM" id="SSF52777">
    <property type="entry name" value="CoA-dependent acyltransferases"/>
    <property type="match status" value="3"/>
</dbReference>
<evidence type="ECO:0000259" key="3">
    <source>
        <dbReference type="Pfam" id="PF00501"/>
    </source>
</evidence>
<sequence length="1161" mass="127261">MLQHPGRVPANAIVEANTPTTSDLLLVGNSGPWRFEHADKTAKVALVKPLALHGGDLEMYKSHSRTLVLPQLTQVCNLLEVTPSSIFRTAWAIVLQQYTQSNHVVFGSVVSGRDGGHPGAEGMVGMLINTVPILVHVPLAMAASQCIQSVHAYSNDLLEHAHCSLSDIQHWIGTSELFDTILAYANYPQSELHKSNAPRPFSIELQGGEEFVDVPICVAISPKDPDSFDIKITFKCKVVDEAIVQFMAHRFTHVLSVIANITTCDQVIGDIGAISHDEQRLVQEAMKGTQVPLPYDLLHHAFEEKAREHPGLPAVEYGQSLLRYGDLDEQANTLAVKLTALGVQVGHRVAVIMERCLEFPIGLLAALKTGASMMPLDAAFPPDRLKYMLTDASVSVVVSTNEHCDHIAAMMLDIPIVYITSRALALGPTSVFLPHSKQIATALDEAYVVYTSGSSGKPKGVPVTHGGATNVMVHSSAPVGIVQHARVMQFMAVSFDGFQMDMWKCLSHGATLVLRDNDFMETLKLSSMPLRALPRRWVAFVCGGEACPLALKDLWAPYVRFMNLYGPSECAIMTHYAELRPGDPVTIGRPLENVHSYILDSNQRPVPVGVVGELCLGGVCVSPGYINLPHQTNERFIPDPFVQGGVMFRTGDLGRLLLDGNFELLGREDSQVKLKGYRIELDEVAGAMMQHPDVVSAAVIVKDKSHLVGYFTPASVAIEKLQQIVAAHLPVYMVPAVWVGLDVMPQNSNGKIDKNALQALEVEVQVEALETESERRMAKIWAQVLGVNVNDIGRRTSFFSIGGDSISAIHVASAGPEVGCEFALSGFLKSPLLWEVALSCNLPYCKDWPVVKVALDTLAAVRHSWNVPMVLTEYEVYPTTSLQSGMVFATLRRRDAYVFQHHLQLRNGLNDVTRMVNVITQLAEDYDILRTTFVTVPSGVLQVIHTGLQHLQVANADSASIDAFLEADHRRGFEVGDKCFSRFSMVQTPLSSTLYCVLTMHHALYDGWTIAMLLRDLYDLLHDERPLVPRPSFRRVVDYIQAQDQPLGTVQHGVASPGSAAIRRPTSIALQLNEIQGASNRVGLTVAEFTRLVWALTLRKYTRYSDVVFGQVLSNRNLPVSDVVRILGPLISTVPCRVTFDESSNSLRGAIASIQAQRGAL</sequence>
<evidence type="ECO:0000313" key="8">
    <source>
        <dbReference type="Proteomes" id="UP000469452"/>
    </source>
</evidence>
<feature type="domain" description="Condensation" evidence="5">
    <location>
        <begin position="70"/>
        <end position="280"/>
    </location>
</feature>
<dbReference type="InterPro" id="IPR045851">
    <property type="entry name" value="AMP-bd_C_sf"/>
</dbReference>
<dbReference type="GO" id="GO:0005737">
    <property type="term" value="C:cytoplasm"/>
    <property type="evidence" value="ECO:0007669"/>
    <property type="project" value="TreeGrafter"/>
</dbReference>
<feature type="domain" description="AMP-dependent synthetase/ligase" evidence="3">
    <location>
        <begin position="535"/>
        <end position="625"/>
    </location>
</feature>
<evidence type="ECO:0000259" key="5">
    <source>
        <dbReference type="Pfam" id="PF00668"/>
    </source>
</evidence>
<dbReference type="InterPro" id="IPR020845">
    <property type="entry name" value="AMP-binding_CS"/>
</dbReference>
<keyword evidence="1" id="KW-0596">Phosphopantetheine</keyword>
<dbReference type="GO" id="GO:0044550">
    <property type="term" value="P:secondary metabolite biosynthetic process"/>
    <property type="evidence" value="ECO:0007669"/>
    <property type="project" value="TreeGrafter"/>
</dbReference>
<dbReference type="PROSITE" id="PS00455">
    <property type="entry name" value="AMP_BINDING"/>
    <property type="match status" value="1"/>
</dbReference>
<protein>
    <recommendedName>
        <fullName evidence="9">Carrier domain-containing protein</fullName>
    </recommendedName>
</protein>
<dbReference type="InterPro" id="IPR000873">
    <property type="entry name" value="AMP-dep_synth/lig_dom"/>
</dbReference>
<dbReference type="EMBL" id="VJMI01019000">
    <property type="protein sequence ID" value="KAF0708613.1"/>
    <property type="molecule type" value="Genomic_DNA"/>
</dbReference>
<dbReference type="Gene3D" id="3.40.50.12780">
    <property type="entry name" value="N-terminal domain of ligase-like"/>
    <property type="match status" value="1"/>
</dbReference>
<dbReference type="AlphaFoldDB" id="A0A6A4ZDN7"/>
<evidence type="ECO:0000256" key="2">
    <source>
        <dbReference type="ARBA" id="ARBA00022553"/>
    </source>
</evidence>
<dbReference type="Pfam" id="PF00501">
    <property type="entry name" value="AMP-binding"/>
    <property type="match status" value="2"/>
</dbReference>
<feature type="domain" description="Condensation" evidence="5">
    <location>
        <begin position="875"/>
        <end position="1046"/>
    </location>
</feature>
<dbReference type="Gene3D" id="3.30.559.30">
    <property type="entry name" value="Nonribosomal peptide synthetase, condensation domain"/>
    <property type="match status" value="2"/>
</dbReference>
<dbReference type="Pfam" id="PF13193">
    <property type="entry name" value="AMP-binding_C"/>
    <property type="match status" value="1"/>
</dbReference>
<feature type="non-terminal residue" evidence="7">
    <location>
        <position position="1161"/>
    </location>
</feature>
<dbReference type="GO" id="GO:0031177">
    <property type="term" value="F:phosphopantetheine binding"/>
    <property type="evidence" value="ECO:0007669"/>
    <property type="project" value="TreeGrafter"/>
</dbReference>
<dbReference type="InterPro" id="IPR001242">
    <property type="entry name" value="Condensation_dom"/>
</dbReference>
<accession>A0A6A4ZDN7</accession>
<organism evidence="7 8">
    <name type="scientific">Aphanomyces astaci</name>
    <name type="common">Crayfish plague agent</name>
    <dbReference type="NCBI Taxonomy" id="112090"/>
    <lineage>
        <taxon>Eukaryota</taxon>
        <taxon>Sar</taxon>
        <taxon>Stramenopiles</taxon>
        <taxon>Oomycota</taxon>
        <taxon>Saprolegniomycetes</taxon>
        <taxon>Saprolegniales</taxon>
        <taxon>Verrucalvaceae</taxon>
        <taxon>Aphanomyces</taxon>
    </lineage>
</organism>
<dbReference type="VEuPathDB" id="FungiDB:H257_14885"/>
<feature type="domain" description="AMP-binding enzyme C-terminal" evidence="6">
    <location>
        <begin position="683"/>
        <end position="751"/>
    </location>
</feature>
<dbReference type="CDD" id="cd05930">
    <property type="entry name" value="A_NRPS"/>
    <property type="match status" value="1"/>
</dbReference>
<dbReference type="Gene3D" id="1.10.1200.10">
    <property type="entry name" value="ACP-like"/>
    <property type="match status" value="1"/>
</dbReference>
<dbReference type="GO" id="GO:0043041">
    <property type="term" value="P:amino acid activation for nonribosomal peptide biosynthetic process"/>
    <property type="evidence" value="ECO:0007669"/>
    <property type="project" value="TreeGrafter"/>
</dbReference>
<evidence type="ECO:0000259" key="6">
    <source>
        <dbReference type="Pfam" id="PF13193"/>
    </source>
</evidence>
<evidence type="ECO:0000313" key="7">
    <source>
        <dbReference type="EMBL" id="KAF0708613.1"/>
    </source>
</evidence>
<dbReference type="Pfam" id="PF00668">
    <property type="entry name" value="Condensation"/>
    <property type="match status" value="3"/>
</dbReference>
<name>A0A6A4ZDN7_APHAT</name>
<dbReference type="Pfam" id="PF00550">
    <property type="entry name" value="PP-binding"/>
    <property type="match status" value="1"/>
</dbReference>
<dbReference type="InterPro" id="IPR009081">
    <property type="entry name" value="PP-bd_ACP"/>
</dbReference>
<dbReference type="GO" id="GO:0003824">
    <property type="term" value="F:catalytic activity"/>
    <property type="evidence" value="ECO:0007669"/>
    <property type="project" value="InterPro"/>
</dbReference>
<reference evidence="7 8" key="1">
    <citation type="submission" date="2019-06" db="EMBL/GenBank/DDBJ databases">
        <title>Genomics analysis of Aphanomyces spp. identifies a new class of oomycete effector associated with host adaptation.</title>
        <authorList>
            <person name="Gaulin E."/>
        </authorList>
    </citation>
    <scope>NUCLEOTIDE SEQUENCE [LARGE SCALE GENOMIC DNA]</scope>
    <source>
        <strain evidence="7 8">E</strain>
    </source>
</reference>
<dbReference type="InterPro" id="IPR023213">
    <property type="entry name" value="CAT-like_dom_sf"/>
</dbReference>
<gene>
    <name evidence="7" type="ORF">AaE_013137</name>
</gene>
<proteinExistence type="predicted"/>
<dbReference type="InterPro" id="IPR042099">
    <property type="entry name" value="ANL_N_sf"/>
</dbReference>
<feature type="domain" description="AMP-dependent synthetase/ligase" evidence="3">
    <location>
        <begin position="302"/>
        <end position="518"/>
    </location>
</feature>
<keyword evidence="2" id="KW-0597">Phosphoprotein</keyword>
<dbReference type="Proteomes" id="UP000469452">
    <property type="component" value="Unassembled WGS sequence"/>
</dbReference>
<dbReference type="InterPro" id="IPR036736">
    <property type="entry name" value="ACP-like_sf"/>
</dbReference>
<feature type="domain" description="Condensation" evidence="5">
    <location>
        <begin position="1073"/>
        <end position="1155"/>
    </location>
</feature>
<dbReference type="SUPFAM" id="SSF56801">
    <property type="entry name" value="Acetyl-CoA synthetase-like"/>
    <property type="match status" value="1"/>
</dbReference>
<evidence type="ECO:0000259" key="4">
    <source>
        <dbReference type="Pfam" id="PF00550"/>
    </source>
</evidence>
<dbReference type="PANTHER" id="PTHR45527">
    <property type="entry name" value="NONRIBOSOMAL PEPTIDE SYNTHETASE"/>
    <property type="match status" value="1"/>
</dbReference>
<feature type="domain" description="Carrier" evidence="4">
    <location>
        <begin position="777"/>
        <end position="814"/>
    </location>
</feature>
<dbReference type="Gene3D" id="3.30.559.10">
    <property type="entry name" value="Chloramphenicol acetyltransferase-like domain"/>
    <property type="match status" value="1"/>
</dbReference>
<comment type="caution">
    <text evidence="7">The sequence shown here is derived from an EMBL/GenBank/DDBJ whole genome shotgun (WGS) entry which is preliminary data.</text>
</comment>
<evidence type="ECO:0008006" key="9">
    <source>
        <dbReference type="Google" id="ProtNLM"/>
    </source>
</evidence>
<dbReference type="PANTHER" id="PTHR45527:SF1">
    <property type="entry name" value="FATTY ACID SYNTHASE"/>
    <property type="match status" value="1"/>
</dbReference>